<dbReference type="Proteomes" id="UP001164250">
    <property type="component" value="Chromosome 4"/>
</dbReference>
<evidence type="ECO:0000313" key="1">
    <source>
        <dbReference type="EMBL" id="KAJ0100619.1"/>
    </source>
</evidence>
<comment type="caution">
    <text evidence="1">The sequence shown here is derived from an EMBL/GenBank/DDBJ whole genome shotgun (WGS) entry which is preliminary data.</text>
</comment>
<evidence type="ECO:0000313" key="2">
    <source>
        <dbReference type="Proteomes" id="UP001164250"/>
    </source>
</evidence>
<gene>
    <name evidence="1" type="ORF">Patl1_21805</name>
</gene>
<reference evidence="2" key="1">
    <citation type="journal article" date="2023" name="G3 (Bethesda)">
        <title>Genome assembly and association tests identify interacting loci associated with vigor, precocity, and sex in interspecific pistachio rootstocks.</title>
        <authorList>
            <person name="Palmer W."/>
            <person name="Jacygrad E."/>
            <person name="Sagayaradj S."/>
            <person name="Cavanaugh K."/>
            <person name="Han R."/>
            <person name="Bertier L."/>
            <person name="Beede B."/>
            <person name="Kafkas S."/>
            <person name="Golino D."/>
            <person name="Preece J."/>
            <person name="Michelmore R."/>
        </authorList>
    </citation>
    <scope>NUCLEOTIDE SEQUENCE [LARGE SCALE GENOMIC DNA]</scope>
</reference>
<protein>
    <submittedName>
        <fullName evidence="1">Uncharacterized protein</fullName>
    </submittedName>
</protein>
<dbReference type="EMBL" id="CM047900">
    <property type="protein sequence ID" value="KAJ0100619.1"/>
    <property type="molecule type" value="Genomic_DNA"/>
</dbReference>
<sequence>MIHKRHYADEDSFEFPCKHPKLCDYTNHLAPIMDFNPSNDAGLEPQTSEDGTSHSFSKCQDQKAFAFDSVTEVSNGTDEEFEIGTSGCISQFLWENSSIAEADAKFEAAFHLSFFPEYFAPQHQLRALLQSDETYSSLLEVPPLIPVSIGPEHQADVPEWNPRGSKSFVDNLDVSGHQVELAPSPDFSLVVDGEEKLMGTCVISMPDYEMSANYCSERCGIRNCCKCIDRGSIDCVRQHVMEAREKLRENLGEKIFEELGFCEMGEEVSKRWTEDEEQAFHEVVFSNPASMGKDFWDHLSLVFPSRTKRDLVSYYYNVFILQKRANQNRFDLQNVDSDNDEWQVSELEAGTAEEDEDSGVESPTNQDAPTCQEDHAKDCQDDIEDEYEQDYSKNGAQVVSTVASDEDEGDVDDISVQHVKNSFGDSGGNTDLHLLSKIQSSYREEDDVQDDSCTSYEFEQIESCDPLYTGTDQKQSNQD</sequence>
<name>A0ACC1BNL9_9ROSI</name>
<keyword evidence="2" id="KW-1185">Reference proteome</keyword>
<accession>A0ACC1BNL9</accession>
<proteinExistence type="predicted"/>
<organism evidence="1 2">
    <name type="scientific">Pistacia atlantica</name>
    <dbReference type="NCBI Taxonomy" id="434234"/>
    <lineage>
        <taxon>Eukaryota</taxon>
        <taxon>Viridiplantae</taxon>
        <taxon>Streptophyta</taxon>
        <taxon>Embryophyta</taxon>
        <taxon>Tracheophyta</taxon>
        <taxon>Spermatophyta</taxon>
        <taxon>Magnoliopsida</taxon>
        <taxon>eudicotyledons</taxon>
        <taxon>Gunneridae</taxon>
        <taxon>Pentapetalae</taxon>
        <taxon>rosids</taxon>
        <taxon>malvids</taxon>
        <taxon>Sapindales</taxon>
        <taxon>Anacardiaceae</taxon>
        <taxon>Pistacia</taxon>
    </lineage>
</organism>